<dbReference type="OrthoDB" id="1187203at2759"/>
<dbReference type="Proteomes" id="UP000541444">
    <property type="component" value="Unassembled WGS sequence"/>
</dbReference>
<gene>
    <name evidence="2" type="ORF">GIB67_042670</name>
</gene>
<evidence type="ECO:0000313" key="2">
    <source>
        <dbReference type="EMBL" id="KAF6173540.1"/>
    </source>
</evidence>
<sequence length="323" mass="36996">MELSAGVFNKSSRRGKDDEDEELKWVAIERLPTYDRMRIGVLKQVLDNGNVWHTEIDFTKLKSQDNMKIIENALKFVEEDNEWFLLQVGIETPKIEVRFENLSIEGDAYALFRILRLSPSKKRINTILQDVNGIVKPSRMTLFLGPPNSGKTSFLQALSGKLDNKLRVTGKITYCGHNFSEFVPQRTCAYISQHDLYHCEMIVREILDFSRRGLGVGTRFDMLAELSRREKEAGIKPDPEIDVLMKATTMKGKKSSLVTDYVLKILGLDICADIHVGDEMRREISDGQNKRVTTGTYLVKIAREAKLHKEHLFIHTLHINLCI</sequence>
<comment type="caution">
    <text evidence="2">The sequence shown here is derived from an EMBL/GenBank/DDBJ whole genome shotgun (WGS) entry which is preliminary data.</text>
</comment>
<dbReference type="InterPro" id="IPR003439">
    <property type="entry name" value="ABC_transporter-like_ATP-bd"/>
</dbReference>
<dbReference type="GO" id="GO:0016887">
    <property type="term" value="F:ATP hydrolysis activity"/>
    <property type="evidence" value="ECO:0007669"/>
    <property type="project" value="InterPro"/>
</dbReference>
<proteinExistence type="predicted"/>
<dbReference type="EMBL" id="JACGCM010000338">
    <property type="protein sequence ID" value="KAF6173540.1"/>
    <property type="molecule type" value="Genomic_DNA"/>
</dbReference>
<dbReference type="SUPFAM" id="SSF52540">
    <property type="entry name" value="P-loop containing nucleoside triphosphate hydrolases"/>
    <property type="match status" value="1"/>
</dbReference>
<keyword evidence="3" id="KW-1185">Reference proteome</keyword>
<protein>
    <recommendedName>
        <fullName evidence="1">ABC transporter domain-containing protein</fullName>
    </recommendedName>
</protein>
<reference evidence="2 3" key="1">
    <citation type="journal article" date="2020" name="IScience">
        <title>Genome Sequencing of the Endangered Kingdonia uniflora (Circaeasteraceae, Ranunculales) Reveals Potential Mechanisms of Evolutionary Specialization.</title>
        <authorList>
            <person name="Sun Y."/>
            <person name="Deng T."/>
            <person name="Zhang A."/>
            <person name="Moore M.J."/>
            <person name="Landis J.B."/>
            <person name="Lin N."/>
            <person name="Zhang H."/>
            <person name="Zhang X."/>
            <person name="Huang J."/>
            <person name="Zhang X."/>
            <person name="Sun H."/>
            <person name="Wang H."/>
        </authorList>
    </citation>
    <scope>NUCLEOTIDE SEQUENCE [LARGE SCALE GENOMIC DNA]</scope>
    <source>
        <strain evidence="2">TB1705</strain>
        <tissue evidence="2">Leaf</tissue>
    </source>
</reference>
<dbReference type="AlphaFoldDB" id="A0A7J7P2H8"/>
<evidence type="ECO:0000259" key="1">
    <source>
        <dbReference type="Pfam" id="PF00005"/>
    </source>
</evidence>
<dbReference type="Gene3D" id="3.40.50.300">
    <property type="entry name" value="P-loop containing nucleotide triphosphate hydrolases"/>
    <property type="match status" value="1"/>
</dbReference>
<accession>A0A7J7P2H8</accession>
<evidence type="ECO:0000313" key="3">
    <source>
        <dbReference type="Proteomes" id="UP000541444"/>
    </source>
</evidence>
<dbReference type="PANTHER" id="PTHR48040:SF60">
    <property type="entry name" value="ABC TRANSPORTER DOMAIN-CONTAINING PROTEIN"/>
    <property type="match status" value="1"/>
</dbReference>
<dbReference type="Pfam" id="PF00005">
    <property type="entry name" value="ABC_tran"/>
    <property type="match status" value="1"/>
</dbReference>
<organism evidence="2 3">
    <name type="scientific">Kingdonia uniflora</name>
    <dbReference type="NCBI Taxonomy" id="39325"/>
    <lineage>
        <taxon>Eukaryota</taxon>
        <taxon>Viridiplantae</taxon>
        <taxon>Streptophyta</taxon>
        <taxon>Embryophyta</taxon>
        <taxon>Tracheophyta</taxon>
        <taxon>Spermatophyta</taxon>
        <taxon>Magnoliopsida</taxon>
        <taxon>Ranunculales</taxon>
        <taxon>Circaeasteraceae</taxon>
        <taxon>Kingdonia</taxon>
    </lineage>
</organism>
<dbReference type="InterPro" id="IPR027417">
    <property type="entry name" value="P-loop_NTPase"/>
</dbReference>
<dbReference type="GO" id="GO:0005524">
    <property type="term" value="F:ATP binding"/>
    <property type="evidence" value="ECO:0007669"/>
    <property type="project" value="InterPro"/>
</dbReference>
<dbReference type="PANTHER" id="PTHR48040">
    <property type="entry name" value="PLEIOTROPIC DRUG RESISTANCE PROTEIN 1-LIKE ISOFORM X1"/>
    <property type="match status" value="1"/>
</dbReference>
<name>A0A7J7P2H8_9MAGN</name>
<feature type="domain" description="ABC transporter" evidence="1">
    <location>
        <begin position="128"/>
        <end position="296"/>
    </location>
</feature>